<dbReference type="SUPFAM" id="SSF56436">
    <property type="entry name" value="C-type lectin-like"/>
    <property type="match status" value="2"/>
</dbReference>
<dbReference type="AlphaFoldDB" id="Q5MGF0"/>
<feature type="domain" description="C-type lectin" evidence="2">
    <location>
        <begin position="174"/>
        <end position="303"/>
    </location>
</feature>
<dbReference type="InterPro" id="IPR016186">
    <property type="entry name" value="C-type_lectin-like/link_sf"/>
</dbReference>
<accession>Q5MGF0</accession>
<protein>
    <submittedName>
        <fullName evidence="3">Lectin 3</fullName>
    </submittedName>
</protein>
<sequence>MLAPLTLLFILITAETLCAAEDNQFRADYKYYKEADGWFKVHHMPRKWQHARLRCAYEGAMLASPTNYGLATVMKELATNKKNGVYTGIHGTVSKGDFHSIDGIPISEISLQWLAGDPNNAGNNEYCIIYHANGQAADVDCSRPFPFICYKKHSKDMRITECGTIDTEYKLDKRTNKCYKFHHIGRPYWVSAEVCSAEGAHLAIINNDTEAEVLRELFAKYPAESLAVSYHDAIRLGFYNWNDESNYFGTLHGQSLKEAGYEKWARNQPTFHHGGSPQKCGGMFRSALFDDTNCEDNLAFVCEKDPESLVSFNLDNRYGDN</sequence>
<feature type="signal peptide" evidence="1">
    <location>
        <begin position="1"/>
        <end position="20"/>
    </location>
</feature>
<dbReference type="Gene3D" id="3.10.100.10">
    <property type="entry name" value="Mannose-Binding Protein A, subunit A"/>
    <property type="match status" value="2"/>
</dbReference>
<dbReference type="PANTHER" id="PTHR22803">
    <property type="entry name" value="MANNOSE, PHOSPHOLIPASE, LECTIN RECEPTOR RELATED"/>
    <property type="match status" value="1"/>
</dbReference>
<dbReference type="SMART" id="SM00034">
    <property type="entry name" value="CLECT"/>
    <property type="match status" value="2"/>
</dbReference>
<name>Q5MGF0_LONON</name>
<dbReference type="InterPro" id="IPR050111">
    <property type="entry name" value="C-type_lectin/snaclec_domain"/>
</dbReference>
<dbReference type="PROSITE" id="PS50041">
    <property type="entry name" value="C_TYPE_LECTIN_2"/>
    <property type="match status" value="2"/>
</dbReference>
<dbReference type="Pfam" id="PF00059">
    <property type="entry name" value="Lectin_C"/>
    <property type="match status" value="2"/>
</dbReference>
<keyword evidence="1" id="KW-0732">Signal</keyword>
<dbReference type="EMBL" id="AY829836">
    <property type="protein sequence ID" value="AAV91450.1"/>
    <property type="molecule type" value="mRNA"/>
</dbReference>
<dbReference type="CDD" id="cd00037">
    <property type="entry name" value="CLECT"/>
    <property type="match status" value="2"/>
</dbReference>
<reference evidence="3" key="1">
    <citation type="journal article" date="2005" name="Gene">
        <title>A catalog for the transcripts from the venomous structures of the caterpillar Lonomia obliqua: identification of the proteins potentially involved in the coagulation disorder and hemorrhagic syndrome.</title>
        <authorList>
            <person name="Veiga A.B.G."/>
            <person name="Ribeiro J.M.C."/>
            <person name="Guimaraes J.A."/>
            <person name="Francischetti I.M.B."/>
        </authorList>
    </citation>
    <scope>NUCLEOTIDE SEQUENCE</scope>
    <source>
        <tissue evidence="3">Spicule</tissue>
    </source>
</reference>
<proteinExistence type="evidence at transcript level"/>
<evidence type="ECO:0000259" key="2">
    <source>
        <dbReference type="PROSITE" id="PS50041"/>
    </source>
</evidence>
<dbReference type="InterPro" id="IPR016187">
    <property type="entry name" value="CTDL_fold"/>
</dbReference>
<feature type="domain" description="C-type lectin" evidence="2">
    <location>
        <begin position="39"/>
        <end position="150"/>
    </location>
</feature>
<evidence type="ECO:0000256" key="1">
    <source>
        <dbReference type="SAM" id="SignalP"/>
    </source>
</evidence>
<organism evidence="3">
    <name type="scientific">Lonomia obliqua</name>
    <name type="common">Moth</name>
    <dbReference type="NCBI Taxonomy" id="304329"/>
    <lineage>
        <taxon>Eukaryota</taxon>
        <taxon>Metazoa</taxon>
        <taxon>Ecdysozoa</taxon>
        <taxon>Arthropoda</taxon>
        <taxon>Hexapoda</taxon>
        <taxon>Insecta</taxon>
        <taxon>Pterygota</taxon>
        <taxon>Neoptera</taxon>
        <taxon>Endopterygota</taxon>
        <taxon>Lepidoptera</taxon>
        <taxon>Glossata</taxon>
        <taxon>Ditrysia</taxon>
        <taxon>Bombycoidea</taxon>
        <taxon>Saturniidae</taxon>
        <taxon>Hemileucinae</taxon>
        <taxon>Lonomia</taxon>
    </lineage>
</organism>
<dbReference type="InterPro" id="IPR001304">
    <property type="entry name" value="C-type_lectin-like"/>
</dbReference>
<evidence type="ECO:0000313" key="3">
    <source>
        <dbReference type="EMBL" id="AAV91450.1"/>
    </source>
</evidence>
<feature type="chain" id="PRO_5004260235" evidence="1">
    <location>
        <begin position="21"/>
        <end position="321"/>
    </location>
</feature>